<evidence type="ECO:0008006" key="3">
    <source>
        <dbReference type="Google" id="ProtNLM"/>
    </source>
</evidence>
<evidence type="ECO:0000313" key="1">
    <source>
        <dbReference type="EMBL" id="GBH30858.1"/>
    </source>
</evidence>
<dbReference type="Proteomes" id="UP000290975">
    <property type="component" value="Unassembled WGS sequence"/>
</dbReference>
<evidence type="ECO:0000313" key="2">
    <source>
        <dbReference type="Proteomes" id="UP000290975"/>
    </source>
</evidence>
<gene>
    <name evidence="1" type="ORF">MBESOW_P2113</name>
</gene>
<reference evidence="1 2" key="1">
    <citation type="submission" date="2014-12" db="EMBL/GenBank/DDBJ databases">
        <title>Whole genome sequencing of Sphingobium xenophagum OW59.</title>
        <authorList>
            <person name="Ohta Y."/>
            <person name="Nishi S."/>
            <person name="Hatada Y."/>
        </authorList>
    </citation>
    <scope>NUCLEOTIDE SEQUENCE [LARGE SCALE GENOMIC DNA]</scope>
    <source>
        <strain evidence="1 2">OW59</strain>
    </source>
</reference>
<sequence length="72" mass="8184">MAARQKIHLSHCAVLFGHLYPIKMAFSKLKAILRKAAARTVADLWDAIRDVLPRFTPMECANYFSTAGYEQE</sequence>
<comment type="caution">
    <text evidence="1">The sequence shown here is derived from an EMBL/GenBank/DDBJ whole genome shotgun (WGS) entry which is preliminary data.</text>
</comment>
<dbReference type="EMBL" id="BBQY01000006">
    <property type="protein sequence ID" value="GBH30858.1"/>
    <property type="molecule type" value="Genomic_DNA"/>
</dbReference>
<dbReference type="AlphaFoldDB" id="A0A401J2L7"/>
<protein>
    <recommendedName>
        <fullName evidence="3">Transposase</fullName>
    </recommendedName>
</protein>
<organism evidence="1 2">
    <name type="scientific">Sphingobium xenophagum</name>
    <dbReference type="NCBI Taxonomy" id="121428"/>
    <lineage>
        <taxon>Bacteria</taxon>
        <taxon>Pseudomonadati</taxon>
        <taxon>Pseudomonadota</taxon>
        <taxon>Alphaproteobacteria</taxon>
        <taxon>Sphingomonadales</taxon>
        <taxon>Sphingomonadaceae</taxon>
        <taxon>Sphingobium</taxon>
    </lineage>
</organism>
<keyword evidence="2" id="KW-1185">Reference proteome</keyword>
<proteinExistence type="predicted"/>
<accession>A0A401J2L7</accession>
<name>A0A401J2L7_SPHXE</name>